<dbReference type="PROSITE" id="PS50068">
    <property type="entry name" value="LDLRA_2"/>
    <property type="match status" value="2"/>
</dbReference>
<dbReference type="AlphaFoldDB" id="A0A9Q0LWJ3"/>
<dbReference type="InterPro" id="IPR002172">
    <property type="entry name" value="LDrepeatLR_classA_rpt"/>
</dbReference>
<evidence type="ECO:0000256" key="2">
    <source>
        <dbReference type="PROSITE-ProRule" id="PRU00124"/>
    </source>
</evidence>
<proteinExistence type="predicted"/>
<dbReference type="InterPro" id="IPR023415">
    <property type="entry name" value="LDLR_class-A_CS"/>
</dbReference>
<name>A0A9Q0LWJ3_BLOTA</name>
<accession>A0A9Q0LWJ3</accession>
<comment type="caution">
    <text evidence="2">Lacks conserved residue(s) required for the propagation of feature annotation.</text>
</comment>
<evidence type="ECO:0000256" key="1">
    <source>
        <dbReference type="ARBA" id="ARBA00023157"/>
    </source>
</evidence>
<feature type="region of interest" description="Disordered" evidence="3">
    <location>
        <begin position="72"/>
        <end position="111"/>
    </location>
</feature>
<comment type="caution">
    <text evidence="4">The sequence shown here is derived from an EMBL/GenBank/DDBJ whole genome shotgun (WGS) entry which is preliminary data.</text>
</comment>
<reference evidence="4" key="1">
    <citation type="submission" date="2022-12" db="EMBL/GenBank/DDBJ databases">
        <title>Genome assemblies of Blomia tropicalis.</title>
        <authorList>
            <person name="Cui Y."/>
        </authorList>
    </citation>
    <scope>NUCLEOTIDE SEQUENCE</scope>
    <source>
        <tissue evidence="4">Adult mites</tissue>
    </source>
</reference>
<dbReference type="SMART" id="SM00192">
    <property type="entry name" value="LDLa"/>
    <property type="match status" value="2"/>
</dbReference>
<dbReference type="PANTHER" id="PTHR20967:SF0">
    <property type="entry name" value="PROHORMONE-4"/>
    <property type="match status" value="1"/>
</dbReference>
<evidence type="ECO:0000256" key="3">
    <source>
        <dbReference type="SAM" id="MobiDB-lite"/>
    </source>
</evidence>
<protein>
    <submittedName>
        <fullName evidence="4">Uncharacterized protein</fullName>
    </submittedName>
</protein>
<dbReference type="CDD" id="cd00112">
    <property type="entry name" value="LDLa"/>
    <property type="match status" value="1"/>
</dbReference>
<evidence type="ECO:0000313" key="4">
    <source>
        <dbReference type="EMBL" id="KAJ6215823.1"/>
    </source>
</evidence>
<sequence length="220" mass="25294">MILIITINNVYCGWWDSFTNSTKNESTITAAQPSSLEGKEKIPIDDIANDQEMNDELHTISSLYSNYPNTNGNYTEATPYQTKPYDRDPQQSPFVDSNVQHPTESHEMDPRFAQRRQCQEGTYMCRKVNPQQDHIRCIPNEWKCNGVRECEENDDEENCSYNMHRPAPNGCKEPEQYTCYGSGINGLPAQCIDSRKLCDGTYDCIYGDDEQKDRCPKTLF</sequence>
<dbReference type="PROSITE" id="PS01209">
    <property type="entry name" value="LDLRA_1"/>
    <property type="match status" value="1"/>
</dbReference>
<dbReference type="InterPro" id="IPR036055">
    <property type="entry name" value="LDL_receptor-like_sf"/>
</dbReference>
<organism evidence="4 5">
    <name type="scientific">Blomia tropicalis</name>
    <name type="common">Mite</name>
    <dbReference type="NCBI Taxonomy" id="40697"/>
    <lineage>
        <taxon>Eukaryota</taxon>
        <taxon>Metazoa</taxon>
        <taxon>Ecdysozoa</taxon>
        <taxon>Arthropoda</taxon>
        <taxon>Chelicerata</taxon>
        <taxon>Arachnida</taxon>
        <taxon>Acari</taxon>
        <taxon>Acariformes</taxon>
        <taxon>Sarcoptiformes</taxon>
        <taxon>Astigmata</taxon>
        <taxon>Glycyphagoidea</taxon>
        <taxon>Echimyopodidae</taxon>
        <taxon>Blomia</taxon>
    </lineage>
</organism>
<keyword evidence="1 2" id="KW-1015">Disulfide bond</keyword>
<feature type="compositionally biased region" description="Polar residues" evidence="3">
    <location>
        <begin position="90"/>
        <end position="102"/>
    </location>
</feature>
<dbReference type="Proteomes" id="UP001142055">
    <property type="component" value="Chromosome 4"/>
</dbReference>
<feature type="compositionally biased region" description="Polar residues" evidence="3">
    <location>
        <begin position="72"/>
        <end position="81"/>
    </location>
</feature>
<dbReference type="InterPro" id="IPR053103">
    <property type="entry name" value="IDLSRF-like_peptide"/>
</dbReference>
<evidence type="ECO:0000313" key="5">
    <source>
        <dbReference type="Proteomes" id="UP001142055"/>
    </source>
</evidence>
<gene>
    <name evidence="4" type="ORF">RDWZM_010323</name>
</gene>
<keyword evidence="5" id="KW-1185">Reference proteome</keyword>
<dbReference type="Gene3D" id="4.10.400.10">
    <property type="entry name" value="Low-density Lipoprotein Receptor"/>
    <property type="match status" value="2"/>
</dbReference>
<dbReference type="PANTHER" id="PTHR20967">
    <property type="entry name" value="PROHORMONE-4"/>
    <property type="match status" value="1"/>
</dbReference>
<dbReference type="PRINTS" id="PR00261">
    <property type="entry name" value="LDLRECEPTOR"/>
</dbReference>
<feature type="disulfide bond" evidence="2">
    <location>
        <begin position="144"/>
        <end position="159"/>
    </location>
</feature>
<dbReference type="EMBL" id="JAPWDV010000004">
    <property type="protein sequence ID" value="KAJ6215823.1"/>
    <property type="molecule type" value="Genomic_DNA"/>
</dbReference>
<dbReference type="SUPFAM" id="SSF57424">
    <property type="entry name" value="LDL receptor-like module"/>
    <property type="match status" value="2"/>
</dbReference>